<reference evidence="1" key="1">
    <citation type="journal article" date="2014" name="Front. Microbiol.">
        <title>High frequency of phylogenetically diverse reductive dehalogenase-homologous genes in deep subseafloor sedimentary metagenomes.</title>
        <authorList>
            <person name="Kawai M."/>
            <person name="Futagami T."/>
            <person name="Toyoda A."/>
            <person name="Takaki Y."/>
            <person name="Nishi S."/>
            <person name="Hori S."/>
            <person name="Arai W."/>
            <person name="Tsubouchi T."/>
            <person name="Morono Y."/>
            <person name="Uchiyama I."/>
            <person name="Ito T."/>
            <person name="Fujiyama A."/>
            <person name="Inagaki F."/>
            <person name="Takami H."/>
        </authorList>
    </citation>
    <scope>NUCLEOTIDE SEQUENCE</scope>
    <source>
        <strain evidence="1">Expedition CK06-06</strain>
    </source>
</reference>
<name>X1H0V3_9ZZZZ</name>
<gene>
    <name evidence="1" type="ORF">S03H2_50102</name>
</gene>
<organism evidence="1">
    <name type="scientific">marine sediment metagenome</name>
    <dbReference type="NCBI Taxonomy" id="412755"/>
    <lineage>
        <taxon>unclassified sequences</taxon>
        <taxon>metagenomes</taxon>
        <taxon>ecological metagenomes</taxon>
    </lineage>
</organism>
<comment type="caution">
    <text evidence="1">The sequence shown here is derived from an EMBL/GenBank/DDBJ whole genome shotgun (WGS) entry which is preliminary data.</text>
</comment>
<evidence type="ECO:0000313" key="1">
    <source>
        <dbReference type="EMBL" id="GAH63037.1"/>
    </source>
</evidence>
<proteinExistence type="predicted"/>
<sequence length="153" mass="17792">HDPERKAVCFKKAAEPFSWLTIDNATFPPGTVGATKDLFGYMYIVDKGKIEYGSLKPHFTELYLWGTKKWKGKRIMWGRFVIRALPNVWRKKSLETGEPEKTGKGYLVHMAWFPDEEPYCLSSRAVKKEWISPVGISALPEYIRKQVPEEFQY</sequence>
<dbReference type="EMBL" id="BARU01031700">
    <property type="protein sequence ID" value="GAH63037.1"/>
    <property type="molecule type" value="Genomic_DNA"/>
</dbReference>
<accession>X1H0V3</accession>
<feature type="non-terminal residue" evidence="1">
    <location>
        <position position="1"/>
    </location>
</feature>
<dbReference type="AlphaFoldDB" id="X1H0V3"/>
<protein>
    <submittedName>
        <fullName evidence="1">Uncharacterized protein</fullName>
    </submittedName>
</protein>